<protein>
    <submittedName>
        <fullName evidence="2">Uncharacterized protein</fullName>
    </submittedName>
</protein>
<evidence type="ECO:0000313" key="3">
    <source>
        <dbReference type="EMBL" id="CAF3852174.1"/>
    </source>
</evidence>
<dbReference type="EMBL" id="CAJOBC010005113">
    <property type="protein sequence ID" value="CAF3852174.1"/>
    <property type="molecule type" value="Genomic_DNA"/>
</dbReference>
<reference evidence="2" key="1">
    <citation type="submission" date="2021-02" db="EMBL/GenBank/DDBJ databases">
        <authorList>
            <person name="Nowell W R."/>
        </authorList>
    </citation>
    <scope>NUCLEOTIDE SEQUENCE</scope>
</reference>
<keyword evidence="4" id="KW-1185">Reference proteome</keyword>
<comment type="caution">
    <text evidence="2">The sequence shown here is derived from an EMBL/GenBank/DDBJ whole genome shotgun (WGS) entry which is preliminary data.</text>
</comment>
<dbReference type="Proteomes" id="UP000663829">
    <property type="component" value="Unassembled WGS sequence"/>
</dbReference>
<accession>A0A814N2U4</accession>
<sequence>MLELRGGGLSVTFLVKWIFQNQDVPITTPLRVRSELSASMDVDVSHLCITSYNDAVGGADAPISSDWLRDENDDDNENKVEENDSSVELEHGEEFDESSENSDSYDDENDDPRVHLEKQKHFKLLQNRFHRSSLAWKTEYFIANNAYGALRNLETKQLKRNISRLHTIKNLKNVFLNLFLGSQIPLQLTRYGAFIHLHHAINLLIAANPTVLNEIGDQTRTLHCRLSQDGTWIGKYLNAFVSTLSWVNAGLKGKV</sequence>
<evidence type="ECO:0000313" key="4">
    <source>
        <dbReference type="Proteomes" id="UP000663829"/>
    </source>
</evidence>
<dbReference type="Proteomes" id="UP000681722">
    <property type="component" value="Unassembled WGS sequence"/>
</dbReference>
<proteinExistence type="predicted"/>
<organism evidence="2 4">
    <name type="scientific">Didymodactylos carnosus</name>
    <dbReference type="NCBI Taxonomy" id="1234261"/>
    <lineage>
        <taxon>Eukaryota</taxon>
        <taxon>Metazoa</taxon>
        <taxon>Spiralia</taxon>
        <taxon>Gnathifera</taxon>
        <taxon>Rotifera</taxon>
        <taxon>Eurotatoria</taxon>
        <taxon>Bdelloidea</taxon>
        <taxon>Philodinida</taxon>
        <taxon>Philodinidae</taxon>
        <taxon>Didymodactylos</taxon>
    </lineage>
</organism>
<evidence type="ECO:0000313" key="2">
    <source>
        <dbReference type="EMBL" id="CAF1086654.1"/>
    </source>
</evidence>
<name>A0A814N2U4_9BILA</name>
<feature type="compositionally biased region" description="Basic and acidic residues" evidence="1">
    <location>
        <begin position="77"/>
        <end position="92"/>
    </location>
</feature>
<feature type="compositionally biased region" description="Acidic residues" evidence="1">
    <location>
        <begin position="93"/>
        <end position="110"/>
    </location>
</feature>
<dbReference type="AlphaFoldDB" id="A0A814N2U4"/>
<feature type="region of interest" description="Disordered" evidence="1">
    <location>
        <begin position="63"/>
        <end position="112"/>
    </location>
</feature>
<gene>
    <name evidence="2" type="ORF">GPM918_LOCUS18040</name>
    <name evidence="3" type="ORF">SRO942_LOCUS18037</name>
</gene>
<dbReference type="EMBL" id="CAJNOQ010005113">
    <property type="protein sequence ID" value="CAF1086654.1"/>
    <property type="molecule type" value="Genomic_DNA"/>
</dbReference>
<evidence type="ECO:0000256" key="1">
    <source>
        <dbReference type="SAM" id="MobiDB-lite"/>
    </source>
</evidence>